<dbReference type="Proteomes" id="UP001152523">
    <property type="component" value="Unassembled WGS sequence"/>
</dbReference>
<sequence>MHKFWSGLAAPLILRIQYLQDWEPLSHQQKQAASAVEVFRITEETVDQLFQMGHLVDITHLQALLSIIFHTLDAYLKKLVSQLVDMQDLYPPVPSLTRYNETAFPILKRKLAEAAVLDDGVYNKLNQLTISKLCVRLNTLQYIQRQMTTLKDGIRKSWSTIRVFADTICSEGKSPEHSNGNSDMCDESTDELFAATFDCIRDSATNAIRITSELLGARVVFWDLRESFVFHLYHSSVEGARLESVLPQFDNILNNICGLIDDALRDFVVSRIYKSSLEGYIWVLLDGGPSRAFSNSDVAMMEEDLGMLKDLFVADGEGLPRSLVTEEAKAAQQIISLFSLQLDMASIRAALGTWVMPRL</sequence>
<evidence type="ECO:0000313" key="3">
    <source>
        <dbReference type="Proteomes" id="UP001152523"/>
    </source>
</evidence>
<proteinExistence type="predicted"/>
<keyword evidence="3" id="KW-1185">Reference proteome</keyword>
<dbReference type="InterPro" id="IPR057984">
    <property type="entry name" value="PATROL1_C"/>
</dbReference>
<evidence type="ECO:0000313" key="2">
    <source>
        <dbReference type="EMBL" id="CAH9144355.1"/>
    </source>
</evidence>
<comment type="caution">
    <text evidence="2">The sequence shown here is derived from an EMBL/GenBank/DDBJ whole genome shotgun (WGS) entry which is preliminary data.</text>
</comment>
<reference evidence="2" key="1">
    <citation type="submission" date="2022-07" db="EMBL/GenBank/DDBJ databases">
        <authorList>
            <person name="Macas J."/>
            <person name="Novak P."/>
            <person name="Neumann P."/>
        </authorList>
    </citation>
    <scope>NUCLEOTIDE SEQUENCE</scope>
</reference>
<name>A0AAV0G972_9ASTE</name>
<protein>
    <recommendedName>
        <fullName evidence="1">MHD2 domain-containing protein</fullName>
    </recommendedName>
</protein>
<dbReference type="InterPro" id="IPR014772">
    <property type="entry name" value="Munc13_dom-2"/>
</dbReference>
<dbReference type="PROSITE" id="PS51259">
    <property type="entry name" value="MHD2"/>
    <property type="match status" value="1"/>
</dbReference>
<dbReference type="Pfam" id="PF25761">
    <property type="entry name" value="TPR_PATROL1"/>
    <property type="match status" value="1"/>
</dbReference>
<dbReference type="EMBL" id="CAMAPF010001064">
    <property type="protein sequence ID" value="CAH9144355.1"/>
    <property type="molecule type" value="Genomic_DNA"/>
</dbReference>
<feature type="domain" description="MHD2" evidence="1">
    <location>
        <begin position="239"/>
        <end position="349"/>
    </location>
</feature>
<evidence type="ECO:0000259" key="1">
    <source>
        <dbReference type="PROSITE" id="PS51259"/>
    </source>
</evidence>
<dbReference type="PANTHER" id="PTHR31280:SF3">
    <property type="entry name" value="DNA TOPOISOMERASE 4 SUBUNIT B (DUF810)"/>
    <property type="match status" value="1"/>
</dbReference>
<dbReference type="AlphaFoldDB" id="A0AAV0G972"/>
<dbReference type="InterPro" id="IPR008528">
    <property type="entry name" value="unc-13_homologue"/>
</dbReference>
<accession>A0AAV0G972</accession>
<organism evidence="2 3">
    <name type="scientific">Cuscuta epithymum</name>
    <dbReference type="NCBI Taxonomy" id="186058"/>
    <lineage>
        <taxon>Eukaryota</taxon>
        <taxon>Viridiplantae</taxon>
        <taxon>Streptophyta</taxon>
        <taxon>Embryophyta</taxon>
        <taxon>Tracheophyta</taxon>
        <taxon>Spermatophyta</taxon>
        <taxon>Magnoliopsida</taxon>
        <taxon>eudicotyledons</taxon>
        <taxon>Gunneridae</taxon>
        <taxon>Pentapetalae</taxon>
        <taxon>asterids</taxon>
        <taxon>lamiids</taxon>
        <taxon>Solanales</taxon>
        <taxon>Convolvulaceae</taxon>
        <taxon>Cuscuteae</taxon>
        <taxon>Cuscuta</taxon>
        <taxon>Cuscuta subgen. Cuscuta</taxon>
    </lineage>
</organism>
<dbReference type="PANTHER" id="PTHR31280">
    <property type="entry name" value="PROTEIN UNC-13 HOMOLOG"/>
    <property type="match status" value="1"/>
</dbReference>
<gene>
    <name evidence="2" type="ORF">CEPIT_LOCUS41380</name>
</gene>